<dbReference type="PANTHER" id="PTHR43194">
    <property type="entry name" value="HYDROLASE ALPHA/BETA FOLD FAMILY"/>
    <property type="match status" value="1"/>
</dbReference>
<dbReference type="InterPro" id="IPR050228">
    <property type="entry name" value="Carboxylesterase_BioH"/>
</dbReference>
<dbReference type="AlphaFoldDB" id="A0A6J6G7T2"/>
<dbReference type="SUPFAM" id="SSF53474">
    <property type="entry name" value="alpha/beta-Hydrolases"/>
    <property type="match status" value="1"/>
</dbReference>
<organism evidence="2">
    <name type="scientific">freshwater metagenome</name>
    <dbReference type="NCBI Taxonomy" id="449393"/>
    <lineage>
        <taxon>unclassified sequences</taxon>
        <taxon>metagenomes</taxon>
        <taxon>ecological metagenomes</taxon>
    </lineage>
</organism>
<feature type="domain" description="AB hydrolase-1" evidence="1">
    <location>
        <begin position="22"/>
        <end position="245"/>
    </location>
</feature>
<evidence type="ECO:0000313" key="2">
    <source>
        <dbReference type="EMBL" id="CAB4597326.1"/>
    </source>
</evidence>
<name>A0A6J6G7T2_9ZZZZ</name>
<evidence type="ECO:0000259" key="1">
    <source>
        <dbReference type="Pfam" id="PF12697"/>
    </source>
</evidence>
<proteinExistence type="predicted"/>
<protein>
    <submittedName>
        <fullName evidence="2">Unannotated protein</fullName>
    </submittedName>
</protein>
<dbReference type="PANTHER" id="PTHR43194:SF2">
    <property type="entry name" value="PEROXISOMAL MEMBRANE PROTEIN LPX1"/>
    <property type="match status" value="1"/>
</dbReference>
<accession>A0A6J6G7T2</accession>
<sequence>MKREVSNDLHVGRLDRPDAPRVIFVHGVMDRGATFLNVARRLTDASWLIYDRRGYGRSSVGATPAFEDHVADLVSIIDRESTDGPVVVVGHSLGGTIALAAASRVPTSISGVVVHEAPLPWLDWWPIRDQDGRRLEDEAPSDAVARVMERTAGKDVWGALPEAVRTQRLSEGPAMVSELVTARNGCPFSAACLSMPVVVSRGSLSTGHRERAQQWLIDFLPKALPTVVGGASHNVQSSHPEAFAKVVNELLLSVECGKSS</sequence>
<dbReference type="Pfam" id="PF12697">
    <property type="entry name" value="Abhydrolase_6"/>
    <property type="match status" value="1"/>
</dbReference>
<reference evidence="2" key="1">
    <citation type="submission" date="2020-05" db="EMBL/GenBank/DDBJ databases">
        <authorList>
            <person name="Chiriac C."/>
            <person name="Salcher M."/>
            <person name="Ghai R."/>
            <person name="Kavagutti S V."/>
        </authorList>
    </citation>
    <scope>NUCLEOTIDE SEQUENCE</scope>
</reference>
<dbReference type="Gene3D" id="3.40.50.1820">
    <property type="entry name" value="alpha/beta hydrolase"/>
    <property type="match status" value="1"/>
</dbReference>
<dbReference type="InterPro" id="IPR029058">
    <property type="entry name" value="AB_hydrolase_fold"/>
</dbReference>
<dbReference type="EMBL" id="CAEZUO010000008">
    <property type="protein sequence ID" value="CAB4597326.1"/>
    <property type="molecule type" value="Genomic_DNA"/>
</dbReference>
<dbReference type="InterPro" id="IPR000073">
    <property type="entry name" value="AB_hydrolase_1"/>
</dbReference>
<gene>
    <name evidence="2" type="ORF">UFOPK1827_00334</name>
</gene>